<dbReference type="NCBIfam" id="TIGR02074">
    <property type="entry name" value="PBP_1a_fam"/>
    <property type="match status" value="1"/>
</dbReference>
<evidence type="ECO:0000256" key="15">
    <source>
        <dbReference type="ARBA" id="ARBA00023268"/>
    </source>
</evidence>
<comment type="similarity">
    <text evidence="4">In the N-terminal section; belongs to the glycosyltransferase 51 family.</text>
</comment>
<dbReference type="SUPFAM" id="SSF53955">
    <property type="entry name" value="Lysozyme-like"/>
    <property type="match status" value="1"/>
</dbReference>
<keyword evidence="6" id="KW-0645">Protease</keyword>
<evidence type="ECO:0000256" key="17">
    <source>
        <dbReference type="ARBA" id="ARBA00044770"/>
    </source>
</evidence>
<evidence type="ECO:0000256" key="6">
    <source>
        <dbReference type="ARBA" id="ARBA00022670"/>
    </source>
</evidence>
<reference evidence="22" key="1">
    <citation type="submission" date="2020-05" db="EMBL/GenBank/DDBJ databases">
        <authorList>
            <person name="Zeng H."/>
            <person name="Chan Y.K."/>
            <person name="Watt R.M."/>
        </authorList>
    </citation>
    <scope>NUCLEOTIDE SEQUENCE</scope>
    <source>
        <strain evidence="22">ATCC 700773</strain>
    </source>
</reference>
<evidence type="ECO:0000259" key="21">
    <source>
        <dbReference type="Pfam" id="PF00912"/>
    </source>
</evidence>
<feature type="region of interest" description="Disordered" evidence="19">
    <location>
        <begin position="832"/>
        <end position="860"/>
    </location>
</feature>
<evidence type="ECO:0000256" key="16">
    <source>
        <dbReference type="ARBA" id="ARBA00023316"/>
    </source>
</evidence>
<dbReference type="GO" id="GO:0071555">
    <property type="term" value="P:cell wall organization"/>
    <property type="evidence" value="ECO:0007669"/>
    <property type="project" value="UniProtKB-KW"/>
</dbReference>
<dbReference type="Gene3D" id="1.10.3810.10">
    <property type="entry name" value="Biosynthetic peptidoglycan transglycosylase-like"/>
    <property type="match status" value="1"/>
</dbReference>
<proteinExistence type="inferred from homology"/>
<keyword evidence="11" id="KW-0133">Cell shape</keyword>
<evidence type="ECO:0000256" key="13">
    <source>
        <dbReference type="ARBA" id="ARBA00022989"/>
    </source>
</evidence>
<feature type="domain" description="Glycosyl transferase family 51" evidence="21">
    <location>
        <begin position="58"/>
        <end position="233"/>
    </location>
</feature>
<dbReference type="PANTHER" id="PTHR32282">
    <property type="entry name" value="BINDING PROTEIN TRANSPEPTIDASE, PUTATIVE-RELATED"/>
    <property type="match status" value="1"/>
</dbReference>
<dbReference type="GO" id="GO:0009252">
    <property type="term" value="P:peptidoglycan biosynthetic process"/>
    <property type="evidence" value="ECO:0007669"/>
    <property type="project" value="UniProtKB-KW"/>
</dbReference>
<dbReference type="GO" id="GO:0016020">
    <property type="term" value="C:membrane"/>
    <property type="evidence" value="ECO:0007669"/>
    <property type="project" value="UniProtKB-SubCell"/>
</dbReference>
<organism evidence="22 23">
    <name type="scientific">Treponema parvum</name>
    <dbReference type="NCBI Taxonomy" id="138851"/>
    <lineage>
        <taxon>Bacteria</taxon>
        <taxon>Pseudomonadati</taxon>
        <taxon>Spirochaetota</taxon>
        <taxon>Spirochaetia</taxon>
        <taxon>Spirochaetales</taxon>
        <taxon>Treponemataceae</taxon>
        <taxon>Treponema</taxon>
    </lineage>
</organism>
<dbReference type="InterPro" id="IPR001264">
    <property type="entry name" value="Glyco_trans_51"/>
</dbReference>
<evidence type="ECO:0000256" key="11">
    <source>
        <dbReference type="ARBA" id="ARBA00022960"/>
    </source>
</evidence>
<keyword evidence="10" id="KW-0378">Hydrolase</keyword>
<dbReference type="GO" id="GO:0008955">
    <property type="term" value="F:peptidoglycan glycosyltransferase activity"/>
    <property type="evidence" value="ECO:0007669"/>
    <property type="project" value="UniProtKB-EC"/>
</dbReference>
<evidence type="ECO:0000256" key="18">
    <source>
        <dbReference type="ARBA" id="ARBA00049902"/>
    </source>
</evidence>
<evidence type="ECO:0000256" key="3">
    <source>
        <dbReference type="ARBA" id="ARBA00007090"/>
    </source>
</evidence>
<evidence type="ECO:0000256" key="5">
    <source>
        <dbReference type="ARBA" id="ARBA00022645"/>
    </source>
</evidence>
<comment type="similarity">
    <text evidence="3">In the C-terminal section; belongs to the transpeptidase family.</text>
</comment>
<dbReference type="GO" id="GO:0008658">
    <property type="term" value="F:penicillin binding"/>
    <property type="evidence" value="ECO:0007669"/>
    <property type="project" value="InterPro"/>
</dbReference>
<keyword evidence="12" id="KW-0573">Peptidoglycan synthesis</keyword>
<feature type="compositionally biased region" description="Acidic residues" evidence="19">
    <location>
        <begin position="835"/>
        <end position="846"/>
    </location>
</feature>
<reference evidence="22" key="2">
    <citation type="journal article" date="2021" name="Microbiol. Resour. Announc.">
        <title>Complete Genome Sequences of Three Human Oral Treponema parvum Isolates.</title>
        <authorList>
            <person name="Zeng H."/>
            <person name="Watt R.M."/>
        </authorList>
    </citation>
    <scope>NUCLEOTIDE SEQUENCE</scope>
    <source>
        <strain evidence="22">ATCC 700773</strain>
    </source>
</reference>
<comment type="catalytic activity">
    <reaction evidence="18">
        <text>[GlcNAc-(1-&gt;4)-Mur2Ac(oyl-L-Ala-gamma-D-Glu-L-Lys-D-Ala-D-Ala)](n)-di-trans,octa-cis-undecaprenyl diphosphate + beta-D-GlcNAc-(1-&gt;4)-Mur2Ac(oyl-L-Ala-gamma-D-Glu-L-Lys-D-Ala-D-Ala)-di-trans,octa-cis-undecaprenyl diphosphate = [GlcNAc-(1-&gt;4)-Mur2Ac(oyl-L-Ala-gamma-D-Glu-L-Lys-D-Ala-D-Ala)](n+1)-di-trans,octa-cis-undecaprenyl diphosphate + di-trans,octa-cis-undecaprenyl diphosphate + H(+)</text>
        <dbReference type="Rhea" id="RHEA:23708"/>
        <dbReference type="Rhea" id="RHEA-COMP:9602"/>
        <dbReference type="Rhea" id="RHEA-COMP:9603"/>
        <dbReference type="ChEBI" id="CHEBI:15378"/>
        <dbReference type="ChEBI" id="CHEBI:58405"/>
        <dbReference type="ChEBI" id="CHEBI:60033"/>
        <dbReference type="ChEBI" id="CHEBI:78435"/>
        <dbReference type="EC" id="2.4.99.28"/>
    </reaction>
</comment>
<comment type="subcellular location">
    <subcellularLocation>
        <location evidence="1">Membrane</location>
    </subcellularLocation>
</comment>
<feature type="domain" description="Penicillin-binding protein transpeptidase" evidence="20">
    <location>
        <begin position="417"/>
        <end position="697"/>
    </location>
</feature>
<gene>
    <name evidence="22" type="ORF">HRI96_04750</name>
</gene>
<dbReference type="EC" id="2.4.99.28" evidence="17"/>
<dbReference type="Gene3D" id="3.40.710.10">
    <property type="entry name" value="DD-peptidase/beta-lactamase superfamily"/>
    <property type="match status" value="2"/>
</dbReference>
<dbReference type="GO" id="GO:0006508">
    <property type="term" value="P:proteolysis"/>
    <property type="evidence" value="ECO:0007669"/>
    <property type="project" value="UniProtKB-KW"/>
</dbReference>
<evidence type="ECO:0000259" key="20">
    <source>
        <dbReference type="Pfam" id="PF00905"/>
    </source>
</evidence>
<name>A0A975EZB1_9SPIR</name>
<evidence type="ECO:0000256" key="4">
    <source>
        <dbReference type="ARBA" id="ARBA00007739"/>
    </source>
</evidence>
<evidence type="ECO:0000313" key="23">
    <source>
        <dbReference type="Proteomes" id="UP000671995"/>
    </source>
</evidence>
<evidence type="ECO:0000313" key="22">
    <source>
        <dbReference type="EMBL" id="QTQ11573.1"/>
    </source>
</evidence>
<evidence type="ECO:0000256" key="19">
    <source>
        <dbReference type="SAM" id="MobiDB-lite"/>
    </source>
</evidence>
<keyword evidence="14" id="KW-0472">Membrane</keyword>
<evidence type="ECO:0000256" key="14">
    <source>
        <dbReference type="ARBA" id="ARBA00023136"/>
    </source>
</evidence>
<dbReference type="Proteomes" id="UP000671995">
    <property type="component" value="Chromosome"/>
</dbReference>
<dbReference type="GO" id="GO:0030288">
    <property type="term" value="C:outer membrane-bounded periplasmic space"/>
    <property type="evidence" value="ECO:0007669"/>
    <property type="project" value="TreeGrafter"/>
</dbReference>
<dbReference type="InterPro" id="IPR036950">
    <property type="entry name" value="PBP_transglycosylase"/>
</dbReference>
<dbReference type="RefSeq" id="WP_210118368.1">
    <property type="nucleotide sequence ID" value="NZ_CP054257.1"/>
</dbReference>
<evidence type="ECO:0000256" key="2">
    <source>
        <dbReference type="ARBA" id="ARBA00004752"/>
    </source>
</evidence>
<evidence type="ECO:0000256" key="12">
    <source>
        <dbReference type="ARBA" id="ARBA00022984"/>
    </source>
</evidence>
<dbReference type="SUPFAM" id="SSF56601">
    <property type="entry name" value="beta-lactamase/transpeptidase-like"/>
    <property type="match status" value="1"/>
</dbReference>
<evidence type="ECO:0000256" key="9">
    <source>
        <dbReference type="ARBA" id="ARBA00022692"/>
    </source>
</evidence>
<keyword evidence="7" id="KW-0328">Glycosyltransferase</keyword>
<dbReference type="PANTHER" id="PTHR32282:SF27">
    <property type="entry name" value="PENICILLIN-BINDING PROTEIN 1A"/>
    <property type="match status" value="1"/>
</dbReference>
<dbReference type="AlphaFoldDB" id="A0A975EZB1"/>
<accession>A0A975EZB1</accession>
<keyword evidence="5" id="KW-0121">Carboxypeptidase</keyword>
<evidence type="ECO:0000256" key="10">
    <source>
        <dbReference type="ARBA" id="ARBA00022801"/>
    </source>
</evidence>
<evidence type="ECO:0000256" key="7">
    <source>
        <dbReference type="ARBA" id="ARBA00022676"/>
    </source>
</evidence>
<evidence type="ECO:0000256" key="1">
    <source>
        <dbReference type="ARBA" id="ARBA00004370"/>
    </source>
</evidence>
<keyword evidence="8" id="KW-0808">Transferase</keyword>
<dbReference type="Pfam" id="PF00905">
    <property type="entry name" value="Transpeptidase"/>
    <property type="match status" value="1"/>
</dbReference>
<dbReference type="Pfam" id="PF00912">
    <property type="entry name" value="Transgly"/>
    <property type="match status" value="1"/>
</dbReference>
<dbReference type="InterPro" id="IPR012338">
    <property type="entry name" value="Beta-lactam/transpept-like"/>
</dbReference>
<protein>
    <recommendedName>
        <fullName evidence="17">peptidoglycan glycosyltransferase</fullName>
        <ecNumber evidence="17">2.4.99.28</ecNumber>
    </recommendedName>
</protein>
<dbReference type="GO" id="GO:0004180">
    <property type="term" value="F:carboxypeptidase activity"/>
    <property type="evidence" value="ECO:0007669"/>
    <property type="project" value="UniProtKB-KW"/>
</dbReference>
<dbReference type="GO" id="GO:0008360">
    <property type="term" value="P:regulation of cell shape"/>
    <property type="evidence" value="ECO:0007669"/>
    <property type="project" value="UniProtKB-KW"/>
</dbReference>
<keyword evidence="16" id="KW-0961">Cell wall biogenesis/degradation</keyword>
<dbReference type="EMBL" id="CP054257">
    <property type="protein sequence ID" value="QTQ11573.1"/>
    <property type="molecule type" value="Genomic_DNA"/>
</dbReference>
<dbReference type="InterPro" id="IPR050396">
    <property type="entry name" value="Glycosyltr_51/Transpeptidase"/>
</dbReference>
<evidence type="ECO:0000256" key="8">
    <source>
        <dbReference type="ARBA" id="ARBA00022679"/>
    </source>
</evidence>
<keyword evidence="9" id="KW-0812">Transmembrane</keyword>
<keyword evidence="13" id="KW-1133">Transmembrane helix</keyword>
<sequence>MVKIRRATVVLAALLFLGAICIGAALGAGIAATLNIKNNENFTEFTTALSTKLLDINGELITEFASDEKREIISLQRLPQHMIDALITREDKIFFEHRGFSVKAVLRAVAGKLTGRSLGGGSTLTQQIAGTLYCDRTEISLMRKIKELWWAIQMERRYSKNEILELYLNRIYFGGGTYGVNAASKYYFGHDATQITPAEAAILVIQLSNPAFYNPFDHPNRAMNRQQDVLNSMVEAGYLTRAEADESFNNYWLDFDYTRTSTSAYFMRDDKAPWFSEYVRRELGNMIYGAGDIYTSGFTVNTTLDLRHQRAAQEVMDTYIARANRLYQQSSSGRMSTSFSKYIPITELLSLTFDLPAIKVSEQRTEAVSRSKYINEINPVIDIMSLMFGMEGVKIGVVNRTNSLAKQAEKKTTIEGTMISIDNETGYITALVGGSKFDQENQFIRAVQAKLQPGSTFKPLYYSAAIDSKKFTAATEISDTPVVFYTADGKPYIPQNFKGAWMGNVQLWYALAHSMNVPSLKVLDGIGFDAAIKRSVALLGIPKEELPSRAFIPGYPLGLGVCAVRPIEMARAFAIFANGGREITPIAIRSVEDKNGNVILNPERDILEKQKNKGGAAQIITPQTAFVMTKLLQNTVDSGTLAWGLNRQSTNWKEPSGSKLSYKDEKGKTYRIPAAGKTGTTQNWADAWTVGYTPYYTAAFWFGFDKPGQSLGLSITGSTLAGVAWGDYFGEIHSGLPFKDFTKPLNGVIEVTICSESGGLVTPECGKNTTRQWFLEGTQPTQLCSVHGGNSDSRSLALWRIKREMYQSGAKRTEILDTNPLKVDLSFLEGKGSVQEEDDEDEFEDRDDYKKGPDYNFLLN</sequence>
<dbReference type="InterPro" id="IPR001460">
    <property type="entry name" value="PCN-bd_Tpept"/>
</dbReference>
<comment type="pathway">
    <text evidence="2">Cell wall biogenesis; peptidoglycan biosynthesis.</text>
</comment>
<keyword evidence="15" id="KW-0511">Multifunctional enzyme</keyword>
<dbReference type="InterPro" id="IPR023346">
    <property type="entry name" value="Lysozyme-like_dom_sf"/>
</dbReference>